<keyword evidence="1" id="KW-1133">Transmembrane helix</keyword>
<sequence>MEPEMRDPQKDFKEGYALSGKIMLSAIVVLFFVIILMVCLHLYARWYLIRARQRHTRRHRNRTNLVFLRRLCPEPYHCHYSSHTWP</sequence>
<keyword evidence="1" id="KW-0812">Transmembrane</keyword>
<name>A0AAD6KWN1_9ROSI</name>
<reference evidence="2 3" key="1">
    <citation type="journal article" date="2023" name="Int. J. Mol. Sci.">
        <title>De Novo Assembly and Annotation of 11 Diverse Shrub Willow (Salix) Genomes Reveals Novel Gene Organization in Sex-Linked Regions.</title>
        <authorList>
            <person name="Hyden B."/>
            <person name="Feng K."/>
            <person name="Yates T.B."/>
            <person name="Jawdy S."/>
            <person name="Cereghino C."/>
            <person name="Smart L.B."/>
            <person name="Muchero W."/>
        </authorList>
    </citation>
    <scope>NUCLEOTIDE SEQUENCE [LARGE SCALE GENOMIC DNA]</scope>
    <source>
        <tissue evidence="2">Shoot tip</tissue>
    </source>
</reference>
<accession>A0AAD6KWN1</accession>
<evidence type="ECO:0000313" key="3">
    <source>
        <dbReference type="Proteomes" id="UP001162972"/>
    </source>
</evidence>
<evidence type="ECO:0000256" key="1">
    <source>
        <dbReference type="SAM" id="Phobius"/>
    </source>
</evidence>
<evidence type="ECO:0000313" key="2">
    <source>
        <dbReference type="EMBL" id="KAJ6430876.1"/>
    </source>
</evidence>
<gene>
    <name evidence="2" type="ORF">OIU84_018391</name>
</gene>
<comment type="caution">
    <text evidence="2">The sequence shown here is derived from an EMBL/GenBank/DDBJ whole genome shotgun (WGS) entry which is preliminary data.</text>
</comment>
<keyword evidence="1" id="KW-0472">Membrane</keyword>
<protein>
    <submittedName>
        <fullName evidence="2">Uncharacterized protein</fullName>
    </submittedName>
</protein>
<organism evidence="2 3">
    <name type="scientific">Salix udensis</name>
    <dbReference type="NCBI Taxonomy" id="889485"/>
    <lineage>
        <taxon>Eukaryota</taxon>
        <taxon>Viridiplantae</taxon>
        <taxon>Streptophyta</taxon>
        <taxon>Embryophyta</taxon>
        <taxon>Tracheophyta</taxon>
        <taxon>Spermatophyta</taxon>
        <taxon>Magnoliopsida</taxon>
        <taxon>eudicotyledons</taxon>
        <taxon>Gunneridae</taxon>
        <taxon>Pentapetalae</taxon>
        <taxon>rosids</taxon>
        <taxon>fabids</taxon>
        <taxon>Malpighiales</taxon>
        <taxon>Salicaceae</taxon>
        <taxon>Saliceae</taxon>
        <taxon>Salix</taxon>
    </lineage>
</organism>
<dbReference type="Proteomes" id="UP001162972">
    <property type="component" value="Chromosome 10"/>
</dbReference>
<keyword evidence="3" id="KW-1185">Reference proteome</keyword>
<feature type="transmembrane region" description="Helical" evidence="1">
    <location>
        <begin position="22"/>
        <end position="48"/>
    </location>
</feature>
<proteinExistence type="predicted"/>
<dbReference type="EMBL" id="JAPFFJ010000003">
    <property type="protein sequence ID" value="KAJ6430876.1"/>
    <property type="molecule type" value="Genomic_DNA"/>
</dbReference>
<dbReference type="AlphaFoldDB" id="A0AAD6KWN1"/>